<name>A0AAV5WU17_9BILA</name>
<accession>A0AAV5WU17</accession>
<comment type="caution">
    <text evidence="2">The sequence shown here is derived from an EMBL/GenBank/DDBJ whole genome shotgun (WGS) entry which is preliminary data.</text>
</comment>
<reference evidence="2" key="1">
    <citation type="submission" date="2023-10" db="EMBL/GenBank/DDBJ databases">
        <title>Genome assembly of Pristionchus species.</title>
        <authorList>
            <person name="Yoshida K."/>
            <person name="Sommer R.J."/>
        </authorList>
    </citation>
    <scope>NUCLEOTIDE SEQUENCE</scope>
    <source>
        <strain evidence="2">RS5133</strain>
    </source>
</reference>
<sequence>MGFQLVVIAIPVGIVSSFKGSMLAGIICVFAEALVLFVLSLIVYRMNFRLKDILSRLSKKYQVAENIEASSALLLISLVWLSLEIPALICLIILVAENYENGSCGFWTLLNIYYLV</sequence>
<protein>
    <recommendedName>
        <fullName evidence="4">G protein-coupled receptor</fullName>
    </recommendedName>
</protein>
<evidence type="ECO:0000313" key="3">
    <source>
        <dbReference type="Proteomes" id="UP001432322"/>
    </source>
</evidence>
<gene>
    <name evidence="2" type="ORF">PFISCL1PPCAC_24486</name>
</gene>
<evidence type="ECO:0008006" key="4">
    <source>
        <dbReference type="Google" id="ProtNLM"/>
    </source>
</evidence>
<dbReference type="EMBL" id="BTSY01000006">
    <property type="protein sequence ID" value="GMT33189.1"/>
    <property type="molecule type" value="Genomic_DNA"/>
</dbReference>
<keyword evidence="1" id="KW-0812">Transmembrane</keyword>
<organism evidence="2 3">
    <name type="scientific">Pristionchus fissidentatus</name>
    <dbReference type="NCBI Taxonomy" id="1538716"/>
    <lineage>
        <taxon>Eukaryota</taxon>
        <taxon>Metazoa</taxon>
        <taxon>Ecdysozoa</taxon>
        <taxon>Nematoda</taxon>
        <taxon>Chromadorea</taxon>
        <taxon>Rhabditida</taxon>
        <taxon>Rhabditina</taxon>
        <taxon>Diplogasteromorpha</taxon>
        <taxon>Diplogasteroidea</taxon>
        <taxon>Neodiplogasteridae</taxon>
        <taxon>Pristionchus</taxon>
    </lineage>
</organism>
<dbReference type="AlphaFoldDB" id="A0AAV5WU17"/>
<evidence type="ECO:0000313" key="2">
    <source>
        <dbReference type="EMBL" id="GMT33189.1"/>
    </source>
</evidence>
<feature type="non-terminal residue" evidence="2">
    <location>
        <position position="116"/>
    </location>
</feature>
<evidence type="ECO:0000256" key="1">
    <source>
        <dbReference type="SAM" id="Phobius"/>
    </source>
</evidence>
<keyword evidence="3" id="KW-1185">Reference proteome</keyword>
<proteinExistence type="predicted"/>
<dbReference type="Proteomes" id="UP001432322">
    <property type="component" value="Unassembled WGS sequence"/>
</dbReference>
<keyword evidence="1" id="KW-0472">Membrane</keyword>
<feature type="transmembrane region" description="Helical" evidence="1">
    <location>
        <begin position="22"/>
        <end position="48"/>
    </location>
</feature>
<feature type="transmembrane region" description="Helical" evidence="1">
    <location>
        <begin position="69"/>
        <end position="96"/>
    </location>
</feature>
<keyword evidence="1" id="KW-1133">Transmembrane helix</keyword>